<dbReference type="CDD" id="cd02000">
    <property type="entry name" value="TPP_E1_PDC_ADC_BCADC"/>
    <property type="match status" value="1"/>
</dbReference>
<sequence length="600" mass="66812">MQKSASILLRHQIRTFQASRNTTYRSFSTSNDNSLSGRRVFSSVPPVVAVYNDEEAFEEDVKVAFQQQQQQQAAAVAKKKSSKSVPHSNSCAPVVLHQPNDIQKVTRPSAQLLPDGKKKHNANVAIVNQETKELTSPSYILFAGDTNIPVTSVLKIVTPGDDVPSGTWPLFRLLDENGKFRDSSNDGYNPPKTKHVPNMPPTTASHSMIPSTTKHDLNDLRTILKDQCPFQSKEIEQSGLLHPSPHPFPDTSSTNTLLRAHVHMIRLRQMDNILQNAQRQGRISFYMTCRGEESTHIGSASALQSQDTIFAQYREQGTLMWRGFSLDQFTDQCFSNDADLGKGRQMPVHYGCRALNFHTISSPLGTQLPQAVGAAYKLKMDNETLPSEDKKSIAIAYFGDGCGSTTDFHSAMNFAATLSVPIIFFCRNNGYAISTPVQDQYAGDGIVSRGPAYGMASIRVDGNDIFAVHAAVREARAYALHHSAPVLIEAMTYRQGHHSTSDDSSRYRDTKELQSISDTADPLKRLSAFLEEHGWMDDASAAAIRNEERKAVLTSMESAEKRGKPKLTTLFEDVYYDKPGHLIQQERQLMEHIKKYPNQY</sequence>
<dbReference type="EC" id="1.2.4.4" evidence="2"/>
<feature type="domain" description="Dehydrogenase E1 component" evidence="4">
    <location>
        <begin position="264"/>
        <end position="566"/>
    </location>
</feature>
<dbReference type="PANTHER" id="PTHR43380:SF1">
    <property type="entry name" value="2-OXOISOVALERATE DEHYDROGENASE SUBUNIT ALPHA, MITOCHONDRIAL"/>
    <property type="match status" value="1"/>
</dbReference>
<dbReference type="InterPro" id="IPR001017">
    <property type="entry name" value="DH_E1"/>
</dbReference>
<dbReference type="EMBL" id="HBNS01037227">
    <property type="protein sequence ID" value="CAE4634152.1"/>
    <property type="molecule type" value="Transcribed_RNA"/>
</dbReference>
<dbReference type="InterPro" id="IPR050771">
    <property type="entry name" value="Alpha-ketoacid_DH_E1_comp"/>
</dbReference>
<name>A0A6V2K3L6_9STRA</name>
<dbReference type="SUPFAM" id="SSF52518">
    <property type="entry name" value="Thiamin diphosphate-binding fold (THDP-binding)"/>
    <property type="match status" value="1"/>
</dbReference>
<dbReference type="EMBL" id="HBNS01037230">
    <property type="protein sequence ID" value="CAE4634156.1"/>
    <property type="molecule type" value="Transcribed_RNA"/>
</dbReference>
<dbReference type="InterPro" id="IPR029061">
    <property type="entry name" value="THDP-binding"/>
</dbReference>
<comment type="cofactor">
    <cofactor evidence="2">
        <name>thiamine diphosphate</name>
        <dbReference type="ChEBI" id="CHEBI:58937"/>
    </cofactor>
</comment>
<reference evidence="5" key="1">
    <citation type="submission" date="2021-01" db="EMBL/GenBank/DDBJ databases">
        <authorList>
            <person name="Corre E."/>
            <person name="Pelletier E."/>
            <person name="Niang G."/>
            <person name="Scheremetjew M."/>
            <person name="Finn R."/>
            <person name="Kale V."/>
            <person name="Holt S."/>
            <person name="Cochrane G."/>
            <person name="Meng A."/>
            <person name="Brown T."/>
            <person name="Cohen L."/>
        </authorList>
    </citation>
    <scope>NUCLEOTIDE SEQUENCE</scope>
    <source>
        <strain evidence="5">GSO104</strain>
    </source>
</reference>
<proteinExistence type="inferred from homology"/>
<evidence type="ECO:0000256" key="2">
    <source>
        <dbReference type="RuleBase" id="RU365014"/>
    </source>
</evidence>
<comment type="catalytic activity">
    <reaction evidence="2">
        <text>N(6)-[(R)-lipoyl]-L-lysyl-[protein] + 3-methyl-2-oxobutanoate + H(+) = N(6)-[(R)-S(8)-2-methylpropanoyldihydrolipoyl]-L-lysyl-[protein] + CO2</text>
        <dbReference type="Rhea" id="RHEA:13457"/>
        <dbReference type="Rhea" id="RHEA-COMP:10474"/>
        <dbReference type="Rhea" id="RHEA-COMP:10497"/>
        <dbReference type="ChEBI" id="CHEBI:11851"/>
        <dbReference type="ChEBI" id="CHEBI:15378"/>
        <dbReference type="ChEBI" id="CHEBI:16526"/>
        <dbReference type="ChEBI" id="CHEBI:83099"/>
        <dbReference type="ChEBI" id="CHEBI:83142"/>
        <dbReference type="EC" id="1.2.4.4"/>
    </reaction>
</comment>
<dbReference type="Pfam" id="PF00676">
    <property type="entry name" value="E1_dh"/>
    <property type="match status" value="1"/>
</dbReference>
<dbReference type="PANTHER" id="PTHR43380">
    <property type="entry name" value="2-OXOISOVALERATE DEHYDROGENASE SUBUNIT ALPHA, MITOCHONDRIAL"/>
    <property type="match status" value="1"/>
</dbReference>
<gene>
    <name evidence="5" type="ORF">DBRI00130_LOCUS29075</name>
    <name evidence="6" type="ORF">DBRI00130_LOCUS29078</name>
</gene>
<keyword evidence="2" id="KW-0786">Thiamine pyrophosphate</keyword>
<feature type="region of interest" description="Disordered" evidence="3">
    <location>
        <begin position="182"/>
        <end position="211"/>
    </location>
</feature>
<feature type="compositionally biased region" description="Polar residues" evidence="3">
    <location>
        <begin position="201"/>
        <end position="211"/>
    </location>
</feature>
<comment type="function">
    <text evidence="2">The branched-chain alpha-keto dehydrogenase complex catalyzes the overall conversion of alpha-keto acids to acyl-CoA and CO(2). It contains multiple copies of three enzymatic components: branched-chain alpha-keto acid decarboxylase (E1), lipoamide acyltransferase (E2) and lipoamide dehydrogenase (E3).</text>
</comment>
<evidence type="ECO:0000313" key="6">
    <source>
        <dbReference type="EMBL" id="CAE4634156.1"/>
    </source>
</evidence>
<evidence type="ECO:0000256" key="1">
    <source>
        <dbReference type="ARBA" id="ARBA00023002"/>
    </source>
</evidence>
<dbReference type="GO" id="GO:0009083">
    <property type="term" value="P:branched-chain amino acid catabolic process"/>
    <property type="evidence" value="ECO:0007669"/>
    <property type="project" value="TreeGrafter"/>
</dbReference>
<protein>
    <recommendedName>
        <fullName evidence="2">2-oxoisovalerate dehydrogenase subunit alpha</fullName>
        <ecNumber evidence="2">1.2.4.4</ecNumber>
    </recommendedName>
    <alternativeName>
        <fullName evidence="2">Branched-chain alpha-keto acid dehydrogenase E1 component alpha chain</fullName>
    </alternativeName>
</protein>
<dbReference type="AlphaFoldDB" id="A0A6V2K3L6"/>
<dbReference type="Gene3D" id="3.40.50.970">
    <property type="match status" value="1"/>
</dbReference>
<accession>A0A6V2K3L6</accession>
<keyword evidence="1 2" id="KW-0560">Oxidoreductase</keyword>
<evidence type="ECO:0000256" key="3">
    <source>
        <dbReference type="SAM" id="MobiDB-lite"/>
    </source>
</evidence>
<dbReference type="FunFam" id="3.40.50.970:FF:000055">
    <property type="entry name" value="2-oxoisovalerate dehydrogenase subunit alpha"/>
    <property type="match status" value="1"/>
</dbReference>
<organism evidence="5">
    <name type="scientific">Ditylum brightwellii</name>
    <dbReference type="NCBI Taxonomy" id="49249"/>
    <lineage>
        <taxon>Eukaryota</taxon>
        <taxon>Sar</taxon>
        <taxon>Stramenopiles</taxon>
        <taxon>Ochrophyta</taxon>
        <taxon>Bacillariophyta</taxon>
        <taxon>Mediophyceae</taxon>
        <taxon>Lithodesmiophycidae</taxon>
        <taxon>Lithodesmiales</taxon>
        <taxon>Lithodesmiaceae</taxon>
        <taxon>Ditylum</taxon>
    </lineage>
</organism>
<evidence type="ECO:0000259" key="4">
    <source>
        <dbReference type="Pfam" id="PF00676"/>
    </source>
</evidence>
<comment type="similarity">
    <text evidence="2">Belongs to the BCKDHA family.</text>
</comment>
<evidence type="ECO:0000313" key="5">
    <source>
        <dbReference type="EMBL" id="CAE4634152.1"/>
    </source>
</evidence>
<dbReference type="GO" id="GO:0003863">
    <property type="term" value="F:branched-chain 2-oxo acid dehydrogenase activity"/>
    <property type="evidence" value="ECO:0007669"/>
    <property type="project" value="UniProtKB-EC"/>
</dbReference>